<organism evidence="1 2">
    <name type="scientific">Flavobacterium micromati</name>
    <dbReference type="NCBI Taxonomy" id="229205"/>
    <lineage>
        <taxon>Bacteria</taxon>
        <taxon>Pseudomonadati</taxon>
        <taxon>Bacteroidota</taxon>
        <taxon>Flavobacteriia</taxon>
        <taxon>Flavobacteriales</taxon>
        <taxon>Flavobacteriaceae</taxon>
        <taxon>Flavobacterium</taxon>
    </lineage>
</organism>
<keyword evidence="2" id="KW-1185">Reference proteome</keyword>
<protein>
    <recommendedName>
        <fullName evidence="3">YD repeat-containing protein</fullName>
    </recommendedName>
</protein>
<evidence type="ECO:0008006" key="3">
    <source>
        <dbReference type="Google" id="ProtNLM"/>
    </source>
</evidence>
<dbReference type="AlphaFoldDB" id="A0A1M5M0N4"/>
<proteinExistence type="predicted"/>
<gene>
    <name evidence="1" type="ORF">SAMN05444372_1098</name>
</gene>
<sequence length="272" mass="30803">MINLSSNALIIKMKISKKVVCLLAVFILTLFSCSKVDDKIVKLLQKIVETSKEGLPETTLFTYYGSEIVNIDGALKSTDFKYKDGLITRIVVLNKATKVVETINYSYIKGKLVQVESLGNYIPKFNHNIDKTISYERFLLGANHQKIREYHGILTFENGNYTNDIRTLDNVGFGIIMKSIRTFAYDKKINPFSVILGFDKIISYDVFMSINNNLSIVFIDSTTLPSDQVTSSATMSSTNFKYDADGYPIEKFSETALLPNGNMGYMKTEYFY</sequence>
<evidence type="ECO:0000313" key="2">
    <source>
        <dbReference type="Proteomes" id="UP000184020"/>
    </source>
</evidence>
<reference evidence="2" key="1">
    <citation type="submission" date="2016-11" db="EMBL/GenBank/DDBJ databases">
        <authorList>
            <person name="Varghese N."/>
            <person name="Submissions S."/>
        </authorList>
    </citation>
    <scope>NUCLEOTIDE SEQUENCE [LARGE SCALE GENOMIC DNA]</scope>
    <source>
        <strain evidence="2">DSM 17659</strain>
    </source>
</reference>
<name>A0A1M5M0N4_9FLAO</name>
<dbReference type="EMBL" id="FQWF01000009">
    <property type="protein sequence ID" value="SHG70857.1"/>
    <property type="molecule type" value="Genomic_DNA"/>
</dbReference>
<evidence type="ECO:0000313" key="1">
    <source>
        <dbReference type="EMBL" id="SHG70857.1"/>
    </source>
</evidence>
<dbReference type="Proteomes" id="UP000184020">
    <property type="component" value="Unassembled WGS sequence"/>
</dbReference>
<accession>A0A1M5M0N4</accession>